<protein>
    <submittedName>
        <fullName evidence="4">DnaB-like helicase N-terminal domain-containing protein</fullName>
    </submittedName>
</protein>
<name>A0ABV6QF03_9ACTN</name>
<dbReference type="Gene3D" id="1.10.860.10">
    <property type="entry name" value="DNAb Helicase, Chain A"/>
    <property type="match status" value="1"/>
</dbReference>
<dbReference type="PANTHER" id="PTHR30153:SF2">
    <property type="entry name" value="REPLICATIVE DNA HELICASE"/>
    <property type="match status" value="1"/>
</dbReference>
<dbReference type="SUPFAM" id="SSF48024">
    <property type="entry name" value="N-terminal domain of DnaB helicase"/>
    <property type="match status" value="1"/>
</dbReference>
<reference evidence="4 5" key="1">
    <citation type="submission" date="2024-09" db="EMBL/GenBank/DDBJ databases">
        <authorList>
            <person name="Sun Q."/>
            <person name="Mori K."/>
        </authorList>
    </citation>
    <scope>NUCLEOTIDE SEQUENCE [LARGE SCALE GENOMIC DNA]</scope>
    <source>
        <strain evidence="4 5">CGMCC 1.15906</strain>
    </source>
</reference>
<keyword evidence="2" id="KW-0238">DNA-binding</keyword>
<sequence>MTALHHADSRAEPRDEQAERTLLGLCLIAPRLLDELPLISDHFYRPNHAWWWEQLVELHRHGDAPLSTTTANAVLQADPDEYLRYGGASYLHELHQAGLDDTPTAAGFLADVIRKHAARRQVIALGNRLTQRAEQGEADDLEQMLQDAMDVIETTWRGQLFADRRSPHAPSRSWQPVDLTAVLDGTWEAPLPTVGQRTDGRGLFYPGKQHTVISETEGGKTWFALSAAQDEIRAGNHVVYLDFEDDEASIVGRLLAFGLHRDLIAKQLHYLRPTDQLGTGTHLDDLLHILNTHTPTLAVLDGITEAMVMHALNPLDNADVATFGRMLPRRIADHGPAVVSLDHVVKDKDGRGRYALGGVHKLNALDGASYILENRHAFGVGVTGRSTVKIAKDRPGQLRRHALPSSGGLHWYADLVLESHGHEHADLTIEPPSDGDTGTEYRPTVLMERVAAALTEHGPLPQRRIVTAVKGKTSAVIDALNYLILDGYVTDKTPHEIATPYPPAQESK</sequence>
<dbReference type="Pfam" id="PF00772">
    <property type="entry name" value="DnaB"/>
    <property type="match status" value="1"/>
</dbReference>
<organism evidence="4 5">
    <name type="scientific">Kribbella deserti</name>
    <dbReference type="NCBI Taxonomy" id="1926257"/>
    <lineage>
        <taxon>Bacteria</taxon>
        <taxon>Bacillati</taxon>
        <taxon>Actinomycetota</taxon>
        <taxon>Actinomycetes</taxon>
        <taxon>Propionibacteriales</taxon>
        <taxon>Kribbellaceae</taxon>
        <taxon>Kribbella</taxon>
    </lineage>
</organism>
<dbReference type="EMBL" id="JBHLTC010000003">
    <property type="protein sequence ID" value="MFC0623217.1"/>
    <property type="molecule type" value="Genomic_DNA"/>
</dbReference>
<dbReference type="InterPro" id="IPR036185">
    <property type="entry name" value="DNA_heli_DnaB-like_N_sf"/>
</dbReference>
<gene>
    <name evidence="4" type="ORF">ACFFGN_04040</name>
</gene>
<evidence type="ECO:0000313" key="5">
    <source>
        <dbReference type="Proteomes" id="UP001589890"/>
    </source>
</evidence>
<feature type="domain" description="DNA helicase DnaB-like N-terminal" evidence="3">
    <location>
        <begin position="12"/>
        <end position="97"/>
    </location>
</feature>
<dbReference type="RefSeq" id="WP_380043913.1">
    <property type="nucleotide sequence ID" value="NZ_JBHLTC010000003.1"/>
</dbReference>
<evidence type="ECO:0000313" key="4">
    <source>
        <dbReference type="EMBL" id="MFC0623217.1"/>
    </source>
</evidence>
<evidence type="ECO:0000259" key="3">
    <source>
        <dbReference type="Pfam" id="PF00772"/>
    </source>
</evidence>
<keyword evidence="1" id="KW-0235">DNA replication</keyword>
<dbReference type="InterPro" id="IPR027417">
    <property type="entry name" value="P-loop_NTPase"/>
</dbReference>
<comment type="caution">
    <text evidence="4">The sequence shown here is derived from an EMBL/GenBank/DDBJ whole genome shotgun (WGS) entry which is preliminary data.</text>
</comment>
<evidence type="ECO:0000256" key="2">
    <source>
        <dbReference type="ARBA" id="ARBA00023125"/>
    </source>
</evidence>
<evidence type="ECO:0000256" key="1">
    <source>
        <dbReference type="ARBA" id="ARBA00022705"/>
    </source>
</evidence>
<proteinExistence type="predicted"/>
<keyword evidence="5" id="KW-1185">Reference proteome</keyword>
<dbReference type="InterPro" id="IPR007693">
    <property type="entry name" value="DNA_helicase_DnaB-like_N"/>
</dbReference>
<accession>A0ABV6QF03</accession>
<dbReference type="InterPro" id="IPR016136">
    <property type="entry name" value="DNA_helicase_N/primase_C"/>
</dbReference>
<dbReference type="SUPFAM" id="SSF52540">
    <property type="entry name" value="P-loop containing nucleoside triphosphate hydrolases"/>
    <property type="match status" value="1"/>
</dbReference>
<dbReference type="PANTHER" id="PTHR30153">
    <property type="entry name" value="REPLICATIVE DNA HELICASE DNAB"/>
    <property type="match status" value="1"/>
</dbReference>
<dbReference type="Proteomes" id="UP001589890">
    <property type="component" value="Unassembled WGS sequence"/>
</dbReference>
<dbReference type="Pfam" id="PF13481">
    <property type="entry name" value="AAA_25"/>
    <property type="match status" value="1"/>
</dbReference>
<dbReference type="Gene3D" id="3.40.50.300">
    <property type="entry name" value="P-loop containing nucleotide triphosphate hydrolases"/>
    <property type="match status" value="1"/>
</dbReference>